<accession>A0ABT1S4H4</accession>
<dbReference type="EMBL" id="JANFZH010000089">
    <property type="protein sequence ID" value="MCQ4841833.1"/>
    <property type="molecule type" value="Genomic_DNA"/>
</dbReference>
<comment type="caution">
    <text evidence="1">The sequence shown here is derived from an EMBL/GenBank/DDBJ whole genome shotgun (WGS) entry which is preliminary data.</text>
</comment>
<evidence type="ECO:0000313" key="1">
    <source>
        <dbReference type="EMBL" id="MCQ4841833.1"/>
    </source>
</evidence>
<keyword evidence="2" id="KW-1185">Reference proteome</keyword>
<feature type="non-terminal residue" evidence="1">
    <location>
        <position position="1"/>
    </location>
</feature>
<dbReference type="Proteomes" id="UP001524473">
    <property type="component" value="Unassembled WGS sequence"/>
</dbReference>
<organism evidence="1 2">
    <name type="scientific">Neglectibacter timonensis</name>
    <dbReference type="NCBI Taxonomy" id="1776382"/>
    <lineage>
        <taxon>Bacteria</taxon>
        <taxon>Bacillati</taxon>
        <taxon>Bacillota</taxon>
        <taxon>Clostridia</taxon>
        <taxon>Eubacteriales</taxon>
        <taxon>Oscillospiraceae</taxon>
        <taxon>Neglectibacter</taxon>
    </lineage>
</organism>
<sequence>EAPIFYRWVSNLNLQFAVKINFHSFYGNLFHSYFPQTSGFPPVYIRQIPFEPSAVENSVENVKNSLSHAPFRFPQL</sequence>
<gene>
    <name evidence="1" type="ORF">NE695_18195</name>
</gene>
<name>A0ABT1S4H4_9FIRM</name>
<protein>
    <submittedName>
        <fullName evidence="1">Uncharacterized protein</fullName>
    </submittedName>
</protein>
<reference evidence="1 2" key="1">
    <citation type="submission" date="2022-06" db="EMBL/GenBank/DDBJ databases">
        <title>Isolation of gut microbiota from human fecal samples.</title>
        <authorList>
            <person name="Pamer E.G."/>
            <person name="Barat B."/>
            <person name="Waligurski E."/>
            <person name="Medina S."/>
            <person name="Paddock L."/>
            <person name="Mostad J."/>
        </authorList>
    </citation>
    <scope>NUCLEOTIDE SEQUENCE [LARGE SCALE GENOMIC DNA]</scope>
    <source>
        <strain evidence="1 2">DFI.9.73</strain>
    </source>
</reference>
<evidence type="ECO:0000313" key="2">
    <source>
        <dbReference type="Proteomes" id="UP001524473"/>
    </source>
</evidence>
<proteinExistence type="predicted"/>